<dbReference type="UniPathway" id="UPA00057">
    <property type="reaction ID" value="UER00099"/>
</dbReference>
<comment type="similarity">
    <text evidence="2 13">Belongs to the GHMP kinase family. Mevalonate kinase subfamily.</text>
</comment>
<dbReference type="Proteomes" id="UP000536275">
    <property type="component" value="Unassembled WGS sequence"/>
</dbReference>
<keyword evidence="5 13" id="KW-0808">Transferase</keyword>
<dbReference type="GO" id="GO:0019287">
    <property type="term" value="P:isopentenyl diphosphate biosynthetic process, mevalonate pathway"/>
    <property type="evidence" value="ECO:0007669"/>
    <property type="project" value="UniProtKB-UniRule"/>
</dbReference>
<dbReference type="EC" id="2.7.4.2" evidence="3 13"/>
<dbReference type="EMBL" id="JABWAD010000028">
    <property type="protein sequence ID" value="KAF6069921.1"/>
    <property type="molecule type" value="Genomic_DNA"/>
</dbReference>
<dbReference type="InterPro" id="IPR020568">
    <property type="entry name" value="Ribosomal_Su5_D2-typ_SF"/>
</dbReference>
<keyword evidence="7 13" id="KW-0418">Kinase</keyword>
<comment type="pathway">
    <text evidence="1 13">Isoprenoid biosynthesis; isopentenyl diphosphate biosynthesis via mevalonate pathway; isopentenyl diphosphate from (R)-mevalonate: step 2/3.</text>
</comment>
<evidence type="ECO:0000256" key="11">
    <source>
        <dbReference type="ARBA" id="ARBA00023221"/>
    </source>
</evidence>
<name>A0A8H6BZ01_CANAX</name>
<evidence type="ECO:0000256" key="8">
    <source>
        <dbReference type="ARBA" id="ARBA00022840"/>
    </source>
</evidence>
<evidence type="ECO:0000256" key="7">
    <source>
        <dbReference type="ARBA" id="ARBA00022777"/>
    </source>
</evidence>
<comment type="caution">
    <text evidence="15">The sequence shown here is derived from an EMBL/GenBank/DDBJ whole genome shotgun (WGS) entry which is preliminary data.</text>
</comment>
<keyword evidence="6" id="KW-0547">Nucleotide-binding</keyword>
<dbReference type="InterPro" id="IPR014721">
    <property type="entry name" value="Ribsml_uS5_D2-typ_fold_subgr"/>
</dbReference>
<evidence type="ECO:0000256" key="1">
    <source>
        <dbReference type="ARBA" id="ARBA00005017"/>
    </source>
</evidence>
<dbReference type="InterPro" id="IPR016005">
    <property type="entry name" value="Erg8"/>
</dbReference>
<dbReference type="Gene3D" id="3.30.70.890">
    <property type="entry name" value="GHMP kinase, C-terminal domain"/>
    <property type="match status" value="1"/>
</dbReference>
<dbReference type="FunFam" id="3.30.70.890:FF:000018">
    <property type="entry name" value="Phosphomevalonate kinase"/>
    <property type="match status" value="1"/>
</dbReference>
<dbReference type="InterPro" id="IPR036554">
    <property type="entry name" value="GHMP_kinase_C_sf"/>
</dbReference>
<evidence type="ECO:0000259" key="14">
    <source>
        <dbReference type="Pfam" id="PF00288"/>
    </source>
</evidence>
<dbReference type="PIRSF" id="PIRSF017288">
    <property type="entry name" value="PMK_GHMP_euk"/>
    <property type="match status" value="1"/>
</dbReference>
<evidence type="ECO:0000256" key="9">
    <source>
        <dbReference type="ARBA" id="ARBA00022955"/>
    </source>
</evidence>
<gene>
    <name evidence="15" type="ORF">FOB64_002626</name>
</gene>
<evidence type="ECO:0000256" key="12">
    <source>
        <dbReference type="ARBA" id="ARBA00029326"/>
    </source>
</evidence>
<sequence>MSKAFSAPGKAFLAGGYLVLEPIYDAYVTALSSRMHAVITPKGTSLKESRIKISSPQFANGEWEYHISSNTEKPKEVQSRINPFLEATIFIVLAYIQPTEPFDLEIIIYSDPGYHSQEDTETKTSSNGEKTFLYHSRAITEVEKTGLGSSAGLVSVVATSLLSHFIPSVISTNKDILHNVAQIAHCYAQKKIGSGFDVATAIYGSIVYRRFQPALINDVFQVLESDPEKFPTELKKLIESNWEFKHERCTLPYGIKLLMGDVKGGSETPKLVSRVLQWKKEKPEESSVVYDQLNSANLQFMKELREMREKYDSDPETYIKELDHSVEPLTVAIKNIRKGLQALTQKSEVPIEPDVQTQLLDRCQEIPGCVGGVVPGAGGYDAIAVLVLENQVGNFKQKTLENPDYFHNVYWVDLEEQTEGVLEEKPEDYIGL</sequence>
<dbReference type="SUPFAM" id="SSF54211">
    <property type="entry name" value="Ribosomal protein S5 domain 2-like"/>
    <property type="match status" value="1"/>
</dbReference>
<dbReference type="GO" id="GO:0005524">
    <property type="term" value="F:ATP binding"/>
    <property type="evidence" value="ECO:0007669"/>
    <property type="project" value="UniProtKB-UniRule"/>
</dbReference>
<evidence type="ECO:0000313" key="16">
    <source>
        <dbReference type="Proteomes" id="UP000536275"/>
    </source>
</evidence>
<evidence type="ECO:0000256" key="3">
    <source>
        <dbReference type="ARBA" id="ARBA00012958"/>
    </source>
</evidence>
<dbReference type="PANTHER" id="PTHR31814:SF2">
    <property type="entry name" value="PHOSPHOMEVALONATE KINASE"/>
    <property type="match status" value="1"/>
</dbReference>
<dbReference type="Pfam" id="PF00288">
    <property type="entry name" value="GHMP_kinases_N"/>
    <property type="match status" value="1"/>
</dbReference>
<evidence type="ECO:0000256" key="13">
    <source>
        <dbReference type="PIRNR" id="PIRNR017288"/>
    </source>
</evidence>
<evidence type="ECO:0000256" key="5">
    <source>
        <dbReference type="ARBA" id="ARBA00022679"/>
    </source>
</evidence>
<dbReference type="InterPro" id="IPR006204">
    <property type="entry name" value="GHMP_kinase_N_dom"/>
</dbReference>
<dbReference type="AlphaFoldDB" id="A0A8H6BZ01"/>
<evidence type="ECO:0000256" key="10">
    <source>
        <dbReference type="ARBA" id="ARBA00023098"/>
    </source>
</evidence>
<proteinExistence type="inferred from homology"/>
<evidence type="ECO:0000313" key="15">
    <source>
        <dbReference type="EMBL" id="KAF6069921.1"/>
    </source>
</evidence>
<dbReference type="GO" id="GO:0006696">
    <property type="term" value="P:ergosterol biosynthetic process"/>
    <property type="evidence" value="ECO:0007669"/>
    <property type="project" value="TreeGrafter"/>
</dbReference>
<accession>A0A8H6BZ01</accession>
<keyword evidence="10 13" id="KW-0443">Lipid metabolism</keyword>
<dbReference type="Gene3D" id="3.30.230.10">
    <property type="match status" value="1"/>
</dbReference>
<dbReference type="GO" id="GO:0004631">
    <property type="term" value="F:phosphomevalonate kinase activity"/>
    <property type="evidence" value="ECO:0007669"/>
    <property type="project" value="UniProtKB-UniRule"/>
</dbReference>
<evidence type="ECO:0000256" key="4">
    <source>
        <dbReference type="ARBA" id="ARBA00022516"/>
    </source>
</evidence>
<dbReference type="PANTHER" id="PTHR31814">
    <property type="match status" value="1"/>
</dbReference>
<keyword evidence="8" id="KW-0067">ATP-binding</keyword>
<feature type="domain" description="GHMP kinase N-terminal" evidence="14">
    <location>
        <begin position="144"/>
        <end position="204"/>
    </location>
</feature>
<protein>
    <recommendedName>
        <fullName evidence="3 13">Phosphomevalonate kinase</fullName>
        <ecNumber evidence="3 13">2.7.4.2</ecNumber>
    </recommendedName>
</protein>
<reference evidence="15 16" key="1">
    <citation type="submission" date="2020-03" db="EMBL/GenBank/DDBJ databases">
        <title>FDA dAtabase for Regulatory Grade micrObial Sequences (FDA-ARGOS): Supporting development and validation of Infectious Disease Dx tests.</title>
        <authorList>
            <person name="Campos J."/>
            <person name="Goldberg B."/>
            <person name="Tallon L."/>
            <person name="Sadzewicz L."/>
            <person name="Vavikolanu K."/>
            <person name="Mehta A."/>
            <person name="Aluvathingal J."/>
            <person name="Nadendla S."/>
            <person name="Nandy P."/>
            <person name="Geyer C."/>
            <person name="Yan Y."/>
            <person name="Sichtig H."/>
        </authorList>
    </citation>
    <scope>NUCLEOTIDE SEQUENCE [LARGE SCALE GENOMIC DNA]</scope>
    <source>
        <strain evidence="15 16">FDAARGOS_656</strain>
    </source>
</reference>
<dbReference type="GO" id="GO:0010142">
    <property type="term" value="P:farnesyl diphosphate biosynthetic process, mevalonate pathway"/>
    <property type="evidence" value="ECO:0007669"/>
    <property type="project" value="TreeGrafter"/>
</dbReference>
<dbReference type="GO" id="GO:0005777">
    <property type="term" value="C:peroxisome"/>
    <property type="evidence" value="ECO:0007669"/>
    <property type="project" value="TreeGrafter"/>
</dbReference>
<keyword evidence="11 13" id="KW-0753">Steroid metabolism</keyword>
<dbReference type="InterPro" id="IPR035102">
    <property type="entry name" value="Phosphomevalonate_kinase"/>
</dbReference>
<keyword evidence="9 13" id="KW-0752">Steroid biosynthesis</keyword>
<keyword evidence="4 13" id="KW-0444">Lipid biosynthesis</keyword>
<comment type="catalytic activity">
    <reaction evidence="12">
        <text>(R)-5-phosphomevalonate + ATP = (R)-5-diphosphomevalonate + ADP</text>
        <dbReference type="Rhea" id="RHEA:16341"/>
        <dbReference type="ChEBI" id="CHEBI:30616"/>
        <dbReference type="ChEBI" id="CHEBI:57557"/>
        <dbReference type="ChEBI" id="CHEBI:58146"/>
        <dbReference type="ChEBI" id="CHEBI:456216"/>
        <dbReference type="EC" id="2.7.4.2"/>
    </reaction>
    <physiologicalReaction direction="left-to-right" evidence="12">
        <dbReference type="Rhea" id="RHEA:16342"/>
    </physiologicalReaction>
</comment>
<evidence type="ECO:0000256" key="6">
    <source>
        <dbReference type="ARBA" id="ARBA00022741"/>
    </source>
</evidence>
<evidence type="ECO:0000256" key="2">
    <source>
        <dbReference type="ARBA" id="ARBA00006495"/>
    </source>
</evidence>
<organism evidence="15 16">
    <name type="scientific">Candida albicans</name>
    <name type="common">Yeast</name>
    <dbReference type="NCBI Taxonomy" id="5476"/>
    <lineage>
        <taxon>Eukaryota</taxon>
        <taxon>Fungi</taxon>
        <taxon>Dikarya</taxon>
        <taxon>Ascomycota</taxon>
        <taxon>Saccharomycotina</taxon>
        <taxon>Pichiomycetes</taxon>
        <taxon>Debaryomycetaceae</taxon>
        <taxon>Candida/Lodderomyces clade</taxon>
        <taxon>Candida</taxon>
    </lineage>
</organism>